<dbReference type="EMBL" id="BCMS01000001">
    <property type="protein sequence ID" value="GAQ22930.1"/>
    <property type="molecule type" value="Genomic_DNA"/>
</dbReference>
<dbReference type="AlphaFoldDB" id="A0A100HH83"/>
<protein>
    <submittedName>
        <fullName evidence="3">Transposase, IS4</fullName>
    </submittedName>
</protein>
<evidence type="ECO:0000313" key="3">
    <source>
        <dbReference type="EMBL" id="GAQ20691.1"/>
    </source>
</evidence>
<comment type="caution">
    <text evidence="3">The sequence shown here is derived from an EMBL/GenBank/DDBJ whole genome shotgun (WGS) entry which is preliminary data.</text>
</comment>
<name>A0A100HH83_9DEIO</name>
<proteinExistence type="predicted"/>
<feature type="domain" description="Transposase IS4-like" evidence="2">
    <location>
        <begin position="90"/>
        <end position="291"/>
    </location>
</feature>
<evidence type="ECO:0000256" key="1">
    <source>
        <dbReference type="SAM" id="Phobius"/>
    </source>
</evidence>
<dbReference type="NCBIfam" id="NF033591">
    <property type="entry name" value="transpos_IS4_2"/>
    <property type="match status" value="1"/>
</dbReference>
<reference evidence="5" key="1">
    <citation type="submission" date="2015-11" db="EMBL/GenBank/DDBJ databases">
        <title>Draft Genome Sequence of the Radioresistant Bacterium Deinococcus grandis, Isolated from Freshwater Fish in Japan.</title>
        <authorList>
            <person name="Satoh K."/>
            <person name="Onodera T."/>
            <person name="Omoso K."/>
            <person name="Takeda-Yano K."/>
            <person name="Katayama T."/>
            <person name="Oono Y."/>
            <person name="Narumi I."/>
        </authorList>
    </citation>
    <scope>NUCLEOTIDE SEQUENCE [LARGE SCALE GENOMIC DNA]</scope>
    <source>
        <strain evidence="5">ATCC 43672</strain>
    </source>
</reference>
<dbReference type="Proteomes" id="UP000056209">
    <property type="component" value="Unassembled WGS sequence"/>
</dbReference>
<keyword evidence="1" id="KW-1133">Transmembrane helix</keyword>
<dbReference type="InterPro" id="IPR002559">
    <property type="entry name" value="Transposase_11"/>
</dbReference>
<evidence type="ECO:0000259" key="2">
    <source>
        <dbReference type="Pfam" id="PF01609"/>
    </source>
</evidence>
<dbReference type="GO" id="GO:0006313">
    <property type="term" value="P:DNA transposition"/>
    <property type="evidence" value="ECO:0007669"/>
    <property type="project" value="InterPro"/>
</dbReference>
<dbReference type="GO" id="GO:0004803">
    <property type="term" value="F:transposase activity"/>
    <property type="evidence" value="ECO:0007669"/>
    <property type="project" value="InterPro"/>
</dbReference>
<accession>A0A100HH83</accession>
<evidence type="ECO:0000313" key="5">
    <source>
        <dbReference type="Proteomes" id="UP000056209"/>
    </source>
</evidence>
<gene>
    <name evidence="3" type="ORF">DEIGR_100718</name>
    <name evidence="4" type="ORF">DEIGR_102957</name>
</gene>
<reference evidence="3" key="2">
    <citation type="journal article" date="2016" name="Genome Announc.">
        <title>Draft Genome Sequence of the Radioresistant Bacterium Deinococcus grandis, Isolated from Freshwater Fish in Japan.</title>
        <authorList>
            <person name="Satoh K."/>
            <person name="Onodera T."/>
            <person name="Omoso K."/>
            <person name="Takeda-Yano K."/>
            <person name="Katayama T."/>
            <person name="Oono Y."/>
            <person name="Narumi I."/>
        </authorList>
    </citation>
    <scope>NUCLEOTIDE SEQUENCE [LARGE SCALE GENOMIC DNA]</scope>
    <source>
        <strain evidence="3">ATCC43672</strain>
    </source>
</reference>
<evidence type="ECO:0000313" key="4">
    <source>
        <dbReference type="EMBL" id="GAQ22930.1"/>
    </source>
</evidence>
<dbReference type="SUPFAM" id="SSF53098">
    <property type="entry name" value="Ribonuclease H-like"/>
    <property type="match status" value="1"/>
</dbReference>
<organism evidence="3 5">
    <name type="scientific">Deinococcus grandis</name>
    <dbReference type="NCBI Taxonomy" id="57498"/>
    <lineage>
        <taxon>Bacteria</taxon>
        <taxon>Thermotogati</taxon>
        <taxon>Deinococcota</taxon>
        <taxon>Deinococci</taxon>
        <taxon>Deinococcales</taxon>
        <taxon>Deinococcaceae</taxon>
        <taxon>Deinococcus</taxon>
    </lineage>
</organism>
<dbReference type="InterPro" id="IPR047658">
    <property type="entry name" value="IS4-like_transpos"/>
</dbReference>
<dbReference type="EMBL" id="BCMS01000001">
    <property type="protein sequence ID" value="GAQ20691.1"/>
    <property type="molecule type" value="Genomic_DNA"/>
</dbReference>
<keyword evidence="5" id="KW-1185">Reference proteome</keyword>
<sequence length="354" mass="40162">MKTLRSRPPHDTLQTALRSAFPVDARRLVVFTALILAVIQARTVVLYSLKTHVALPGSLTTRYQRLCRFVQFPFPEALFPRFALSFLPPGPVDLILDRTNWKLGQQDVNILLLSAVWNGFSLPLMWTLLPHGGASRSCVREALVERFLKLCPDREIRCLLADREFIGQHWFRFLDQHGIAPCIRLPARATIGAHGMPVWAVFKNLQVGEVRVWHRQTRIYGVNLRVAATKNAAGDMLYLAYRGHALPNMRRYALRWQTENLHAALKTRGFNLEDTGLTRPERVSSLLTVVSVAFIWACVTGEVVARRTATKVKKHGHRTVSVFRLGLDHLQDLLLHPSGASWRTLSTLMPRFEG</sequence>
<dbReference type="Pfam" id="PF01609">
    <property type="entry name" value="DDE_Tnp_1"/>
    <property type="match status" value="1"/>
</dbReference>
<dbReference type="GO" id="GO:0003677">
    <property type="term" value="F:DNA binding"/>
    <property type="evidence" value="ECO:0007669"/>
    <property type="project" value="InterPro"/>
</dbReference>
<dbReference type="InterPro" id="IPR012337">
    <property type="entry name" value="RNaseH-like_sf"/>
</dbReference>
<keyword evidence="1" id="KW-0812">Transmembrane</keyword>
<keyword evidence="1" id="KW-0472">Membrane</keyword>
<dbReference type="RefSeq" id="WP_058975330.1">
    <property type="nucleotide sequence ID" value="NZ_BCMS01000001.1"/>
</dbReference>
<dbReference type="OrthoDB" id="56958at2"/>
<feature type="transmembrane region" description="Helical" evidence="1">
    <location>
        <begin position="286"/>
        <end position="305"/>
    </location>
</feature>